<comment type="similarity">
    <text evidence="2">Belongs to the L6 tetraspanin family.</text>
</comment>
<keyword evidence="8" id="KW-1185">Reference proteome</keyword>
<gene>
    <name evidence="7" type="ORF">CIB84_001264</name>
</gene>
<feature type="transmembrane region" description="Helical" evidence="6">
    <location>
        <begin position="164"/>
        <end position="185"/>
    </location>
</feature>
<evidence type="ECO:0000256" key="6">
    <source>
        <dbReference type="SAM" id="Phobius"/>
    </source>
</evidence>
<organism evidence="7 8">
    <name type="scientific">Bambusicola thoracicus</name>
    <name type="common">Chinese bamboo-partridge</name>
    <name type="synonym">Perdix thoracica</name>
    <dbReference type="NCBI Taxonomy" id="9083"/>
    <lineage>
        <taxon>Eukaryota</taxon>
        <taxon>Metazoa</taxon>
        <taxon>Chordata</taxon>
        <taxon>Craniata</taxon>
        <taxon>Vertebrata</taxon>
        <taxon>Euteleostomi</taxon>
        <taxon>Archelosauria</taxon>
        <taxon>Archosauria</taxon>
        <taxon>Dinosauria</taxon>
        <taxon>Saurischia</taxon>
        <taxon>Theropoda</taxon>
        <taxon>Coelurosauria</taxon>
        <taxon>Aves</taxon>
        <taxon>Neognathae</taxon>
        <taxon>Galloanserae</taxon>
        <taxon>Galliformes</taxon>
        <taxon>Phasianidae</taxon>
        <taxon>Perdicinae</taxon>
        <taxon>Bambusicola</taxon>
    </lineage>
</organism>
<evidence type="ECO:0000256" key="4">
    <source>
        <dbReference type="ARBA" id="ARBA00022989"/>
    </source>
</evidence>
<dbReference type="PANTHER" id="PTHR14198">
    <property type="entry name" value="TRANSMEMBRANE 4 L6 FAMILY MEMBER 1-RELATED"/>
    <property type="match status" value="1"/>
</dbReference>
<dbReference type="EMBL" id="PPHD01000979">
    <property type="protein sequence ID" value="POI34983.1"/>
    <property type="molecule type" value="Genomic_DNA"/>
</dbReference>
<evidence type="ECO:0008006" key="9">
    <source>
        <dbReference type="Google" id="ProtNLM"/>
    </source>
</evidence>
<evidence type="ECO:0000256" key="5">
    <source>
        <dbReference type="ARBA" id="ARBA00023136"/>
    </source>
</evidence>
<keyword evidence="4 6" id="KW-1133">Transmembrane helix</keyword>
<evidence type="ECO:0000256" key="2">
    <source>
        <dbReference type="ARBA" id="ARBA00006193"/>
    </source>
</evidence>
<evidence type="ECO:0000256" key="1">
    <source>
        <dbReference type="ARBA" id="ARBA00004141"/>
    </source>
</evidence>
<dbReference type="InterPro" id="IPR008661">
    <property type="entry name" value="L6_membrane"/>
</dbReference>
<dbReference type="AlphaFoldDB" id="A0A2P4TF34"/>
<sequence length="204" mass="22014">MCTGSCAKCLGTTLIPLAVLCTVANILLFFPGGKVAEQSDHITDEVWYFGGILGSGVLVSTSIQTLPPFFPHPNQNFALLDFLSSSNAVSNTANSSLINKLKMIFPALVFLGLKNNDCCGCCGNESCGKRFAVSERKRSKNTHCRPVLRISDWVHRKLQMFSSIIFAAVGVVGAGYCFVVSAVAINRGPKCHNGTLWLYPFNDG</sequence>
<evidence type="ECO:0000313" key="7">
    <source>
        <dbReference type="EMBL" id="POI34983.1"/>
    </source>
</evidence>
<dbReference type="PANTHER" id="PTHR14198:SF15">
    <property type="entry name" value="TRANSMEMBRANE 4 L6 FAMILY MEMBER 4"/>
    <property type="match status" value="1"/>
</dbReference>
<dbReference type="Proteomes" id="UP000237246">
    <property type="component" value="Unassembled WGS sequence"/>
</dbReference>
<feature type="transmembrane region" description="Helical" evidence="6">
    <location>
        <begin position="12"/>
        <end position="31"/>
    </location>
</feature>
<comment type="subcellular location">
    <subcellularLocation>
        <location evidence="1">Membrane</location>
        <topology evidence="1">Multi-pass membrane protein</topology>
    </subcellularLocation>
</comment>
<keyword evidence="5 6" id="KW-0472">Membrane</keyword>
<reference evidence="7 8" key="1">
    <citation type="submission" date="2018-01" db="EMBL/GenBank/DDBJ databases">
        <title>Comparison of the Chinese Bamboo Partridge and Red Junglefowl genome sequences highlights the importance of demography in genome evolution.</title>
        <authorList>
            <person name="Tiley G.P."/>
            <person name="Kimball R.T."/>
            <person name="Braun E.L."/>
            <person name="Burleigh J.G."/>
        </authorList>
    </citation>
    <scope>NUCLEOTIDE SEQUENCE [LARGE SCALE GENOMIC DNA]</scope>
    <source>
        <strain evidence="7">RTK389</strain>
        <tissue evidence="7">Blood</tissue>
    </source>
</reference>
<accession>A0A2P4TF34</accession>
<keyword evidence="3 6" id="KW-0812">Transmembrane</keyword>
<dbReference type="GO" id="GO:0016020">
    <property type="term" value="C:membrane"/>
    <property type="evidence" value="ECO:0007669"/>
    <property type="project" value="UniProtKB-SubCell"/>
</dbReference>
<comment type="caution">
    <text evidence="7">The sequence shown here is derived from an EMBL/GenBank/DDBJ whole genome shotgun (WGS) entry which is preliminary data.</text>
</comment>
<evidence type="ECO:0000256" key="3">
    <source>
        <dbReference type="ARBA" id="ARBA00022692"/>
    </source>
</evidence>
<name>A0A2P4TF34_BAMTH</name>
<protein>
    <recommendedName>
        <fullName evidence="9">Transmembrane 4 L6 family member 4</fullName>
    </recommendedName>
</protein>
<proteinExistence type="inferred from homology"/>
<evidence type="ECO:0000313" key="8">
    <source>
        <dbReference type="Proteomes" id="UP000237246"/>
    </source>
</evidence>
<feature type="transmembrane region" description="Helical" evidence="6">
    <location>
        <begin position="46"/>
        <end position="66"/>
    </location>
</feature>
<dbReference type="Pfam" id="PF05805">
    <property type="entry name" value="L6_membrane"/>
    <property type="match status" value="2"/>
</dbReference>
<dbReference type="OrthoDB" id="9449742at2759"/>